<evidence type="ECO:0000313" key="4">
    <source>
        <dbReference type="Proteomes" id="UP000825935"/>
    </source>
</evidence>
<dbReference type="OrthoDB" id="185373at2759"/>
<keyword evidence="4" id="KW-1185">Reference proteome</keyword>
<dbReference type="SUPFAM" id="SSF48452">
    <property type="entry name" value="TPR-like"/>
    <property type="match status" value="1"/>
</dbReference>
<proteinExistence type="predicted"/>
<dbReference type="PANTHER" id="PTHR47926">
    <property type="entry name" value="PENTATRICOPEPTIDE REPEAT-CONTAINING PROTEIN"/>
    <property type="match status" value="1"/>
</dbReference>
<dbReference type="PROSITE" id="PS51375">
    <property type="entry name" value="PPR"/>
    <property type="match status" value="6"/>
</dbReference>
<keyword evidence="1" id="KW-0677">Repeat</keyword>
<dbReference type="EMBL" id="CM035416">
    <property type="protein sequence ID" value="KAH7426081.1"/>
    <property type="molecule type" value="Genomic_DNA"/>
</dbReference>
<dbReference type="Gene3D" id="1.25.40.10">
    <property type="entry name" value="Tetratricopeptide repeat domain"/>
    <property type="match status" value="5"/>
</dbReference>
<protein>
    <recommendedName>
        <fullName evidence="5">Chlororespiratory reduction 21</fullName>
    </recommendedName>
</protein>
<accession>A0A8T2TRA3</accession>
<comment type="caution">
    <text evidence="3">The sequence shown here is derived from an EMBL/GenBank/DDBJ whole genome shotgun (WGS) entry which is preliminary data.</text>
</comment>
<dbReference type="InterPro" id="IPR002885">
    <property type="entry name" value="PPR_rpt"/>
</dbReference>
<dbReference type="Pfam" id="PF13041">
    <property type="entry name" value="PPR_2"/>
    <property type="match status" value="4"/>
</dbReference>
<organism evidence="3 4">
    <name type="scientific">Ceratopteris richardii</name>
    <name type="common">Triangle waterfern</name>
    <dbReference type="NCBI Taxonomy" id="49495"/>
    <lineage>
        <taxon>Eukaryota</taxon>
        <taxon>Viridiplantae</taxon>
        <taxon>Streptophyta</taxon>
        <taxon>Embryophyta</taxon>
        <taxon>Tracheophyta</taxon>
        <taxon>Polypodiopsida</taxon>
        <taxon>Polypodiidae</taxon>
        <taxon>Polypodiales</taxon>
        <taxon>Pteridineae</taxon>
        <taxon>Pteridaceae</taxon>
        <taxon>Parkerioideae</taxon>
        <taxon>Ceratopteris</taxon>
    </lineage>
</organism>
<evidence type="ECO:0000313" key="3">
    <source>
        <dbReference type="EMBL" id="KAH7426081.1"/>
    </source>
</evidence>
<evidence type="ECO:0000256" key="1">
    <source>
        <dbReference type="ARBA" id="ARBA00022737"/>
    </source>
</evidence>
<dbReference type="AlphaFoldDB" id="A0A8T2TRA3"/>
<feature type="repeat" description="PPR" evidence="2">
    <location>
        <begin position="207"/>
        <end position="241"/>
    </location>
</feature>
<dbReference type="Pfam" id="PF01535">
    <property type="entry name" value="PPR"/>
    <property type="match status" value="1"/>
</dbReference>
<reference evidence="3" key="1">
    <citation type="submission" date="2021-08" db="EMBL/GenBank/DDBJ databases">
        <title>WGS assembly of Ceratopteris richardii.</title>
        <authorList>
            <person name="Marchant D.B."/>
            <person name="Chen G."/>
            <person name="Jenkins J."/>
            <person name="Shu S."/>
            <person name="Leebens-Mack J."/>
            <person name="Grimwood J."/>
            <person name="Schmutz J."/>
            <person name="Soltis P."/>
            <person name="Soltis D."/>
            <person name="Chen Z.-H."/>
        </authorList>
    </citation>
    <scope>NUCLEOTIDE SEQUENCE</scope>
    <source>
        <strain evidence="3">Whitten #5841</strain>
        <tissue evidence="3">Leaf</tissue>
    </source>
</reference>
<dbReference type="GO" id="GO:0048731">
    <property type="term" value="P:system development"/>
    <property type="evidence" value="ECO:0007669"/>
    <property type="project" value="UniProtKB-ARBA"/>
</dbReference>
<dbReference type="NCBIfam" id="TIGR00756">
    <property type="entry name" value="PPR"/>
    <property type="match status" value="6"/>
</dbReference>
<dbReference type="Proteomes" id="UP000825935">
    <property type="component" value="Chromosome 11"/>
</dbReference>
<feature type="repeat" description="PPR" evidence="2">
    <location>
        <begin position="308"/>
        <end position="342"/>
    </location>
</feature>
<dbReference type="FunFam" id="1.25.40.10:FF:000285">
    <property type="entry name" value="Pentatricopeptide repeat-containing protein, chloroplastic"/>
    <property type="match status" value="1"/>
</dbReference>
<dbReference type="GO" id="GO:0009451">
    <property type="term" value="P:RNA modification"/>
    <property type="evidence" value="ECO:0007669"/>
    <property type="project" value="InterPro"/>
</dbReference>
<evidence type="ECO:0008006" key="5">
    <source>
        <dbReference type="Google" id="ProtNLM"/>
    </source>
</evidence>
<dbReference type="Pfam" id="PF13812">
    <property type="entry name" value="PPR_3"/>
    <property type="match status" value="1"/>
</dbReference>
<feature type="repeat" description="PPR" evidence="2">
    <location>
        <begin position="479"/>
        <end position="513"/>
    </location>
</feature>
<feature type="repeat" description="PPR" evidence="2">
    <location>
        <begin position="106"/>
        <end position="140"/>
    </location>
</feature>
<sequence length="651" mass="73051">MRSIRCQSPNHVLKDLCFSNQLNQALQFAQTLVRKGETIHVHDFYCLLQSCIRKKNLLAGREVHSLIKEYSLDSNSFLGSHLIRLYETCGRLSEADSVFDRVLEPDVFAWNNIISAHSKLGKAETVLELFWRMHQSRVQPDKYVFVALLKACSYSLFLNQGVLIHSYLIEAGIEEDIFICSILIDMYSNGGSLPDARENMNRIQNKDVVVWNAMLMGCAEHGEGEEVLMLFKQMQLEGIGVNDPSLLSVLRACCAASSLQEGIRIHASIVQSKLASGPSIENALIDMYAKSGDLEAARVVFEQHSHRDVVTWNTIIAGYLQAGHVEDALVLSDRMKREGFKANITTKNTVIAGLVKHGLLKEALQVCLSMEQEGLIGDIVTWNSLLSGLLYHGHNKEALILFSFVLKTNLKPTVPSFVAILKTCSEPTSLCDGQRFHSHIIESKLESDLTIVSALLDMYSNCRCIEHAFTVFNRIKAHNVFTWSTLIAGLVHNNYCKRALKVFASMQRAGCKPNNVTFVSVLSACCHAGLVDEGYSYFMLMYECQGMLPTLEHFNCLVELFSSCGYLWEAEHILLSIPFQHNIVGWTSLLRNCGKHKEILIARNSLDRALAIDCRHAALYITMSNIYNEIGMTEDAQEMLSAKKLLELQKL</sequence>
<dbReference type="InterPro" id="IPR046960">
    <property type="entry name" value="PPR_At4g14850-like_plant"/>
</dbReference>
<name>A0A8T2TRA3_CERRI</name>
<gene>
    <name evidence="3" type="ORF">KP509_11G083800</name>
</gene>
<feature type="repeat" description="PPR" evidence="2">
    <location>
        <begin position="343"/>
        <end position="377"/>
    </location>
</feature>
<dbReference type="FunFam" id="1.25.40.10:FF:000158">
    <property type="entry name" value="pentatricopeptide repeat-containing protein At2g33680"/>
    <property type="match status" value="1"/>
</dbReference>
<dbReference type="InterPro" id="IPR011990">
    <property type="entry name" value="TPR-like_helical_dom_sf"/>
</dbReference>
<dbReference type="GO" id="GO:0003723">
    <property type="term" value="F:RNA binding"/>
    <property type="evidence" value="ECO:0007669"/>
    <property type="project" value="InterPro"/>
</dbReference>
<evidence type="ECO:0000256" key="2">
    <source>
        <dbReference type="PROSITE-ProRule" id="PRU00708"/>
    </source>
</evidence>
<feature type="repeat" description="PPR" evidence="2">
    <location>
        <begin position="378"/>
        <end position="412"/>
    </location>
</feature>